<evidence type="ECO:0000256" key="7">
    <source>
        <dbReference type="RuleBase" id="RU369079"/>
    </source>
</evidence>
<feature type="transmembrane region" description="Helical" evidence="7">
    <location>
        <begin position="317"/>
        <end position="345"/>
    </location>
</feature>
<keyword evidence="6 7" id="KW-0472">Membrane</keyword>
<feature type="transmembrane region" description="Helical" evidence="7">
    <location>
        <begin position="243"/>
        <end position="260"/>
    </location>
</feature>
<feature type="transmembrane region" description="Helical" evidence="7">
    <location>
        <begin position="48"/>
        <end position="69"/>
    </location>
</feature>
<dbReference type="PANTHER" id="PTHR33362:SF2">
    <property type="entry name" value="TRAP TRANSPORTER LARGE PERMEASE PROTEIN"/>
    <property type="match status" value="1"/>
</dbReference>
<keyword evidence="5 7" id="KW-1133">Transmembrane helix</keyword>
<dbReference type="EMBL" id="JAGSPC010000001">
    <property type="protein sequence ID" value="MBV7259794.1"/>
    <property type="molecule type" value="Genomic_DNA"/>
</dbReference>
<dbReference type="RefSeq" id="WP_218404981.1">
    <property type="nucleotide sequence ID" value="NZ_JAGSPC010000001.1"/>
</dbReference>
<dbReference type="InterPro" id="IPR010656">
    <property type="entry name" value="DctM"/>
</dbReference>
<feature type="transmembrane region" description="Helical" evidence="7">
    <location>
        <begin position="90"/>
        <end position="114"/>
    </location>
</feature>
<reference evidence="9" key="1">
    <citation type="submission" date="2021-04" db="EMBL/GenBank/DDBJ databases">
        <authorList>
            <person name="Pira H."/>
            <person name="Risdian C."/>
            <person name="Wink J."/>
        </authorList>
    </citation>
    <scope>NUCLEOTIDE SEQUENCE</scope>
    <source>
        <strain evidence="9">WH158</strain>
    </source>
</reference>
<keyword evidence="3 7" id="KW-0997">Cell inner membrane</keyword>
<evidence type="ECO:0000256" key="6">
    <source>
        <dbReference type="ARBA" id="ARBA00023136"/>
    </source>
</evidence>
<dbReference type="AlphaFoldDB" id="A0A9X1JMU9"/>
<evidence type="ECO:0000256" key="3">
    <source>
        <dbReference type="ARBA" id="ARBA00022519"/>
    </source>
</evidence>
<feature type="transmembrane region" description="Helical" evidence="7">
    <location>
        <begin position="171"/>
        <end position="193"/>
    </location>
</feature>
<comment type="caution">
    <text evidence="7">Lacks conserved residue(s) required for the propagation of feature annotation.</text>
</comment>
<dbReference type="PANTHER" id="PTHR33362">
    <property type="entry name" value="SIALIC ACID TRAP TRANSPORTER PERMEASE PROTEIN SIAT-RELATED"/>
    <property type="match status" value="1"/>
</dbReference>
<organism evidence="9 10">
    <name type="scientific">Erythrobacter crassostreae</name>
    <dbReference type="NCBI Taxonomy" id="2828328"/>
    <lineage>
        <taxon>Bacteria</taxon>
        <taxon>Pseudomonadati</taxon>
        <taxon>Pseudomonadota</taxon>
        <taxon>Alphaproteobacteria</taxon>
        <taxon>Sphingomonadales</taxon>
        <taxon>Erythrobacteraceae</taxon>
        <taxon>Erythrobacter/Porphyrobacter group</taxon>
        <taxon>Erythrobacter</taxon>
    </lineage>
</organism>
<comment type="similarity">
    <text evidence="7">Belongs to the TRAP transporter large permease family.</text>
</comment>
<keyword evidence="4 7" id="KW-0812">Transmembrane</keyword>
<dbReference type="NCBIfam" id="TIGR00786">
    <property type="entry name" value="dctM"/>
    <property type="match status" value="1"/>
</dbReference>
<comment type="subcellular location">
    <subcellularLocation>
        <location evidence="1 7">Cell inner membrane</location>
        <topology evidence="1 7">Multi-pass membrane protein</topology>
    </subcellularLocation>
</comment>
<evidence type="ECO:0000256" key="5">
    <source>
        <dbReference type="ARBA" id="ARBA00022989"/>
    </source>
</evidence>
<dbReference type="InterPro" id="IPR004681">
    <property type="entry name" value="TRAP_DctM"/>
</dbReference>
<feature type="transmembrane region" description="Helical" evidence="7">
    <location>
        <begin position="134"/>
        <end position="150"/>
    </location>
</feature>
<protein>
    <recommendedName>
        <fullName evidence="7">TRAP transporter large permease protein</fullName>
    </recommendedName>
</protein>
<name>A0A9X1JMU9_9SPHN</name>
<evidence type="ECO:0000256" key="4">
    <source>
        <dbReference type="ARBA" id="ARBA00022692"/>
    </source>
</evidence>
<evidence type="ECO:0000259" key="8">
    <source>
        <dbReference type="Pfam" id="PF06808"/>
    </source>
</evidence>
<sequence>MEILVLFVVLLLLLALGVPVAIALFGAALATFAVIDIPLVVAVQRMAAGISVFTLMAIPFFIFAGDLMYRAGIAERLVRVADAAFGRMQGGLGVVNVGASMMFGAVSGSAIASASAIGSSMVPLMEEKGYPKDYSVNITVTAAIVGLLIPPSHNMIIYAAASGIGVSIGDLFLAGIVPGILTGSMLALTAWIVAKRRGLPKGTFPGWRQFFRAVVYALPGVMTGVIIMGGILSGFFTPTESSAIAVIYTALIGTFVYRSLGWKGFTEAAAKSVRTASMVLFIIAAATAFGFALALLEVPQQLGGLIGMMTDNPIMTLIIINIMLLVLGTFMDMAPLIVITTPIFLPVAMSTGVDPVHFGIILMINLGIGLVTPPVGSVLFVGSAVGKMPVPAMVRTIWPFYLTLIAALVLITFVPSLSMWLPQAF</sequence>
<dbReference type="PIRSF" id="PIRSF006066">
    <property type="entry name" value="HI0050"/>
    <property type="match status" value="1"/>
</dbReference>
<feature type="transmembrane region" description="Helical" evidence="7">
    <location>
        <begin position="272"/>
        <end position="296"/>
    </location>
</feature>
<dbReference type="Pfam" id="PF06808">
    <property type="entry name" value="DctM"/>
    <property type="match status" value="1"/>
</dbReference>
<keyword evidence="7" id="KW-0813">Transport</keyword>
<evidence type="ECO:0000313" key="10">
    <source>
        <dbReference type="Proteomes" id="UP001138681"/>
    </source>
</evidence>
<proteinExistence type="inferred from homology"/>
<dbReference type="GO" id="GO:0005886">
    <property type="term" value="C:plasma membrane"/>
    <property type="evidence" value="ECO:0007669"/>
    <property type="project" value="UniProtKB-SubCell"/>
</dbReference>
<feature type="transmembrane region" description="Helical" evidence="7">
    <location>
        <begin position="357"/>
        <end position="385"/>
    </location>
</feature>
<evidence type="ECO:0000256" key="2">
    <source>
        <dbReference type="ARBA" id="ARBA00022475"/>
    </source>
</evidence>
<feature type="domain" description="TRAP C4-dicarboxylate transport system permease DctM subunit" evidence="8">
    <location>
        <begin position="7"/>
        <end position="417"/>
    </location>
</feature>
<comment type="subunit">
    <text evidence="7">The complex comprises the extracytoplasmic solute receptor protein and the two transmembrane proteins.</text>
</comment>
<keyword evidence="10" id="KW-1185">Reference proteome</keyword>
<evidence type="ECO:0000256" key="1">
    <source>
        <dbReference type="ARBA" id="ARBA00004429"/>
    </source>
</evidence>
<feature type="transmembrane region" description="Helical" evidence="7">
    <location>
        <begin position="397"/>
        <end position="421"/>
    </location>
</feature>
<comment type="function">
    <text evidence="7">Part of the tripartite ATP-independent periplasmic (TRAP) transport system.</text>
</comment>
<comment type="caution">
    <text evidence="9">The sequence shown here is derived from an EMBL/GenBank/DDBJ whole genome shotgun (WGS) entry which is preliminary data.</text>
</comment>
<dbReference type="Proteomes" id="UP001138681">
    <property type="component" value="Unassembled WGS sequence"/>
</dbReference>
<feature type="transmembrane region" description="Helical" evidence="7">
    <location>
        <begin position="213"/>
        <end position="236"/>
    </location>
</feature>
<keyword evidence="2" id="KW-1003">Cell membrane</keyword>
<gene>
    <name evidence="9" type="ORF">KCG46_09460</name>
</gene>
<evidence type="ECO:0000313" key="9">
    <source>
        <dbReference type="EMBL" id="MBV7259794.1"/>
    </source>
</evidence>
<accession>A0A9X1JMU9</accession>
<dbReference type="GO" id="GO:0022857">
    <property type="term" value="F:transmembrane transporter activity"/>
    <property type="evidence" value="ECO:0007669"/>
    <property type="project" value="UniProtKB-UniRule"/>
</dbReference>